<evidence type="ECO:0000256" key="1">
    <source>
        <dbReference type="ARBA" id="ARBA00009462"/>
    </source>
</evidence>
<keyword evidence="3" id="KW-0698">rRNA processing</keyword>
<dbReference type="GO" id="GO:1904874">
    <property type="term" value="P:positive regulation of telomerase RNA localization to Cajal body"/>
    <property type="evidence" value="ECO:0007669"/>
    <property type="project" value="TreeGrafter"/>
</dbReference>
<dbReference type="GO" id="GO:0031120">
    <property type="term" value="P:snRNA pseudouridine synthesis"/>
    <property type="evidence" value="ECO:0007669"/>
    <property type="project" value="TreeGrafter"/>
</dbReference>
<dbReference type="Gene3D" id="2.20.28.40">
    <property type="entry name" value="H/ACA ribonucleoprotein complex, subunit Nop10"/>
    <property type="match status" value="1"/>
</dbReference>
<protein>
    <recommendedName>
        <fullName evidence="5">Nucleolar protein 10</fullName>
    </recommendedName>
</protein>
<dbReference type="PANTHER" id="PTHR13305">
    <property type="entry name" value="RIBOSOME BIOGENESIS PROTEIN NOP10"/>
    <property type="match status" value="1"/>
</dbReference>
<dbReference type="Proteomes" id="UP000033188">
    <property type="component" value="Chromosome 1"/>
</dbReference>
<evidence type="ECO:0000256" key="2">
    <source>
        <dbReference type="ARBA" id="ARBA00022517"/>
    </source>
</evidence>
<dbReference type="PANTHER" id="PTHR13305:SF0">
    <property type="entry name" value="H_ACA RIBONUCLEOPROTEIN COMPLEX SUBUNIT 3"/>
    <property type="match status" value="1"/>
</dbReference>
<reference evidence="7" key="1">
    <citation type="journal article" date="2014" name="Nucleic Acids Res.">
        <title>The evolutionary dynamics of variant antigen genes in Babesia reveal a history of genomic innovation underlying host-parasite interaction.</title>
        <authorList>
            <person name="Jackson A.P."/>
            <person name="Otto T.D."/>
            <person name="Darby A."/>
            <person name="Ramaprasad A."/>
            <person name="Xia D."/>
            <person name="Echaide I.E."/>
            <person name="Farber M."/>
            <person name="Gahlot S."/>
            <person name="Gamble J."/>
            <person name="Gupta D."/>
            <person name="Gupta Y."/>
            <person name="Jackson L."/>
            <person name="Malandrin L."/>
            <person name="Malas T.B."/>
            <person name="Moussa E."/>
            <person name="Nair M."/>
            <person name="Reid A.J."/>
            <person name="Sanders M."/>
            <person name="Sharma J."/>
            <person name="Tracey A."/>
            <person name="Quail M.A."/>
            <person name="Weir W."/>
            <person name="Wastling J.M."/>
            <person name="Hall N."/>
            <person name="Willadsen P."/>
            <person name="Lingelbach K."/>
            <person name="Shiels B."/>
            <person name="Tait A."/>
            <person name="Berriman M."/>
            <person name="Allred D.R."/>
            <person name="Pain A."/>
        </authorList>
    </citation>
    <scope>NUCLEOTIDE SEQUENCE [LARGE SCALE GENOMIC DNA]</scope>
    <source>
        <strain evidence="7">Bond</strain>
    </source>
</reference>
<proteinExistence type="inferred from homology"/>
<dbReference type="GO" id="GO:0070034">
    <property type="term" value="F:telomerase RNA binding"/>
    <property type="evidence" value="ECO:0007669"/>
    <property type="project" value="TreeGrafter"/>
</dbReference>
<dbReference type="InterPro" id="IPR036756">
    <property type="entry name" value="H/ACA_rnp_Nop10_sf"/>
</dbReference>
<dbReference type="EMBL" id="LK391707">
    <property type="protein sequence ID" value="CDR94527.1"/>
    <property type="molecule type" value="Genomic_DNA"/>
</dbReference>
<dbReference type="VEuPathDB" id="PiroplasmaDB:BBBOND_0108250"/>
<keyword evidence="7" id="KW-1185">Reference proteome</keyword>
<dbReference type="GO" id="GO:0030515">
    <property type="term" value="F:snoRNA binding"/>
    <property type="evidence" value="ECO:0007669"/>
    <property type="project" value="InterPro"/>
</dbReference>
<dbReference type="GO" id="GO:0031118">
    <property type="term" value="P:rRNA pseudouridine synthesis"/>
    <property type="evidence" value="ECO:0007669"/>
    <property type="project" value="TreeGrafter"/>
</dbReference>
<accession>A0A061D356</accession>
<keyword evidence="2" id="KW-0690">Ribosome biogenesis</keyword>
<dbReference type="OrthoDB" id="13807at2759"/>
<dbReference type="AlphaFoldDB" id="A0A061D356"/>
<dbReference type="STRING" id="5866.A0A061D356"/>
<comment type="similarity">
    <text evidence="1">Belongs to the NOP10 family.</text>
</comment>
<keyword evidence="4" id="KW-0687">Ribonucleoprotein</keyword>
<dbReference type="GeneID" id="24563068"/>
<organism evidence="6 7">
    <name type="scientific">Babesia bigemina</name>
    <dbReference type="NCBI Taxonomy" id="5866"/>
    <lineage>
        <taxon>Eukaryota</taxon>
        <taxon>Sar</taxon>
        <taxon>Alveolata</taxon>
        <taxon>Apicomplexa</taxon>
        <taxon>Aconoidasida</taxon>
        <taxon>Piroplasmida</taxon>
        <taxon>Babesiidae</taxon>
        <taxon>Babesia</taxon>
    </lineage>
</organism>
<evidence type="ECO:0000256" key="4">
    <source>
        <dbReference type="ARBA" id="ARBA00023274"/>
    </source>
</evidence>
<evidence type="ECO:0000256" key="5">
    <source>
        <dbReference type="ARBA" id="ARBA00030185"/>
    </source>
</evidence>
<dbReference type="RefSeq" id="XP_012766713.1">
    <property type="nucleotide sequence ID" value="XM_012911259.1"/>
</dbReference>
<dbReference type="Pfam" id="PF04135">
    <property type="entry name" value="Nop10p"/>
    <property type="match status" value="1"/>
</dbReference>
<dbReference type="InterPro" id="IPR007264">
    <property type="entry name" value="H/ACA_rnp_Nop10"/>
</dbReference>
<dbReference type="SUPFAM" id="SSF144210">
    <property type="entry name" value="Nop10-like SnoRNP"/>
    <property type="match status" value="1"/>
</dbReference>
<gene>
    <name evidence="6" type="ORF">BBBOND_0108250</name>
</gene>
<evidence type="ECO:0000313" key="7">
    <source>
        <dbReference type="Proteomes" id="UP000033188"/>
    </source>
</evidence>
<dbReference type="GO" id="GO:0031429">
    <property type="term" value="C:box H/ACA snoRNP complex"/>
    <property type="evidence" value="ECO:0007669"/>
    <property type="project" value="TreeGrafter"/>
</dbReference>
<name>A0A061D356_BABBI</name>
<dbReference type="OMA" id="HRIIIKK"/>
<evidence type="ECO:0000313" key="6">
    <source>
        <dbReference type="EMBL" id="CDR94527.1"/>
    </source>
</evidence>
<evidence type="ECO:0000256" key="3">
    <source>
        <dbReference type="ARBA" id="ARBA00022552"/>
    </source>
</evidence>
<dbReference type="KEGG" id="bbig:BBBOND_0108250"/>
<sequence>MYLKYYLDADGKRVYTMANAGPNGEVTLTAHPARFSPEDKYSKQRIALKKRFNLLMK</sequence>